<comment type="caution">
    <text evidence="4">The sequence shown here is derived from an EMBL/GenBank/DDBJ whole genome shotgun (WGS) entry which is preliminary data.</text>
</comment>
<proteinExistence type="predicted"/>
<keyword evidence="2" id="KW-0732">Signal</keyword>
<gene>
    <name evidence="4" type="ORF">ACFSJ3_15045</name>
</gene>
<feature type="transmembrane region" description="Helical" evidence="1">
    <location>
        <begin position="174"/>
        <end position="195"/>
    </location>
</feature>
<keyword evidence="1" id="KW-0812">Transmembrane</keyword>
<feature type="chain" id="PRO_5046558663" evidence="2">
    <location>
        <begin position="22"/>
        <end position="200"/>
    </location>
</feature>
<evidence type="ECO:0000313" key="4">
    <source>
        <dbReference type="EMBL" id="MFD2097312.1"/>
    </source>
</evidence>
<feature type="domain" description="Ice-binding protein C-terminal" evidence="3">
    <location>
        <begin position="175"/>
        <end position="198"/>
    </location>
</feature>
<evidence type="ECO:0000313" key="5">
    <source>
        <dbReference type="Proteomes" id="UP001597380"/>
    </source>
</evidence>
<reference evidence="5" key="1">
    <citation type="journal article" date="2019" name="Int. J. Syst. Evol. Microbiol.">
        <title>The Global Catalogue of Microorganisms (GCM) 10K type strain sequencing project: providing services to taxonomists for standard genome sequencing and annotation.</title>
        <authorList>
            <consortium name="The Broad Institute Genomics Platform"/>
            <consortium name="The Broad Institute Genome Sequencing Center for Infectious Disease"/>
            <person name="Wu L."/>
            <person name="Ma J."/>
        </authorList>
    </citation>
    <scope>NUCLEOTIDE SEQUENCE [LARGE SCALE GENOMIC DNA]</scope>
    <source>
        <strain evidence="5">CGMCC 1.10992</strain>
    </source>
</reference>
<evidence type="ECO:0000256" key="2">
    <source>
        <dbReference type="SAM" id="SignalP"/>
    </source>
</evidence>
<dbReference type="EMBL" id="JBHUHT010000017">
    <property type="protein sequence ID" value="MFD2097312.1"/>
    <property type="molecule type" value="Genomic_DNA"/>
</dbReference>
<evidence type="ECO:0000256" key="1">
    <source>
        <dbReference type="SAM" id="Phobius"/>
    </source>
</evidence>
<feature type="signal peptide" evidence="2">
    <location>
        <begin position="1"/>
        <end position="21"/>
    </location>
</feature>
<dbReference type="Pfam" id="PF07589">
    <property type="entry name" value="PEP-CTERM"/>
    <property type="match status" value="1"/>
</dbReference>
<sequence>MKKAVLALGVASALMAANVSADVLTFDDITNATGFTNLAPTNYGGLTWSSDFYILHTPTYTPSGYQTGTVSGDYVALNGFASDVAVSNGAFNFEGAYLTGAWNDGLQIEVTGLLGGAQQYQQTVSVDTSGATWFDFNFFGIDELKFRSFGGVQNGNLNGSGTHFALDNFTFSKAAVPAPATLALLGLGLAGFAGFRRRNG</sequence>
<organism evidence="4 5">
    <name type="scientific">Corallincola platygyrae</name>
    <dbReference type="NCBI Taxonomy" id="1193278"/>
    <lineage>
        <taxon>Bacteria</taxon>
        <taxon>Pseudomonadati</taxon>
        <taxon>Pseudomonadota</taxon>
        <taxon>Gammaproteobacteria</taxon>
        <taxon>Alteromonadales</taxon>
        <taxon>Psychromonadaceae</taxon>
        <taxon>Corallincola</taxon>
    </lineage>
</organism>
<keyword evidence="5" id="KW-1185">Reference proteome</keyword>
<keyword evidence="1" id="KW-1133">Transmembrane helix</keyword>
<dbReference type="InterPro" id="IPR013424">
    <property type="entry name" value="Ice-binding_C"/>
</dbReference>
<keyword evidence="1" id="KW-0472">Membrane</keyword>
<dbReference type="Proteomes" id="UP001597380">
    <property type="component" value="Unassembled WGS sequence"/>
</dbReference>
<dbReference type="NCBIfam" id="TIGR02595">
    <property type="entry name" value="PEP_CTERM"/>
    <property type="match status" value="1"/>
</dbReference>
<name>A0ABW4XP36_9GAMM</name>
<dbReference type="RefSeq" id="WP_345340472.1">
    <property type="nucleotide sequence ID" value="NZ_BAABLI010000015.1"/>
</dbReference>
<protein>
    <submittedName>
        <fullName evidence="4">PEP-CTERM sorting domain-containing protein</fullName>
    </submittedName>
</protein>
<evidence type="ECO:0000259" key="3">
    <source>
        <dbReference type="Pfam" id="PF07589"/>
    </source>
</evidence>
<accession>A0ABW4XP36</accession>